<dbReference type="InterPro" id="IPR039614">
    <property type="entry name" value="PMI1-like"/>
</dbReference>
<dbReference type="InterPro" id="IPR048972">
    <property type="entry name" value="PMI1_PMIR1-2_C"/>
</dbReference>
<dbReference type="AlphaFoldDB" id="A0A6P4A8S1"/>
<dbReference type="RefSeq" id="XP_015884493.3">
    <property type="nucleotide sequence ID" value="XM_016029007.4"/>
</dbReference>
<dbReference type="KEGG" id="zju:107420123"/>
<feature type="region of interest" description="Disordered" evidence="1">
    <location>
        <begin position="1002"/>
        <end position="1035"/>
    </location>
</feature>
<dbReference type="PANTHER" id="PTHR33414:SF10">
    <property type="entry name" value="PROTEIN PLASTID MOVEMENT IMPAIRED 1-RELATED 2"/>
    <property type="match status" value="1"/>
</dbReference>
<feature type="compositionally biased region" description="Low complexity" evidence="1">
    <location>
        <begin position="11"/>
        <end position="20"/>
    </location>
</feature>
<evidence type="ECO:0000256" key="1">
    <source>
        <dbReference type="SAM" id="MobiDB-lite"/>
    </source>
</evidence>
<dbReference type="GeneID" id="107420123"/>
<name>A0A6P4A8S1_ZIZJJ</name>
<protein>
    <submittedName>
        <fullName evidence="4">Protein PLASTID MOVEMENT IMPAIRED 1-RELATED 1</fullName>
    </submittedName>
</protein>
<feature type="domain" description="C2 NT-type" evidence="2">
    <location>
        <begin position="98"/>
        <end position="246"/>
    </location>
</feature>
<organism evidence="3 4">
    <name type="scientific">Ziziphus jujuba</name>
    <name type="common">Chinese jujube</name>
    <name type="synonym">Ziziphus sativa</name>
    <dbReference type="NCBI Taxonomy" id="326968"/>
    <lineage>
        <taxon>Eukaryota</taxon>
        <taxon>Viridiplantae</taxon>
        <taxon>Streptophyta</taxon>
        <taxon>Embryophyta</taxon>
        <taxon>Tracheophyta</taxon>
        <taxon>Spermatophyta</taxon>
        <taxon>Magnoliopsida</taxon>
        <taxon>eudicotyledons</taxon>
        <taxon>Gunneridae</taxon>
        <taxon>Pentapetalae</taxon>
        <taxon>rosids</taxon>
        <taxon>fabids</taxon>
        <taxon>Rosales</taxon>
        <taxon>Rhamnaceae</taxon>
        <taxon>Paliureae</taxon>
        <taxon>Ziziphus</taxon>
    </lineage>
</organism>
<evidence type="ECO:0000313" key="4">
    <source>
        <dbReference type="RefSeq" id="XP_015884493.3"/>
    </source>
</evidence>
<dbReference type="PROSITE" id="PS51840">
    <property type="entry name" value="C2_NT"/>
    <property type="match status" value="1"/>
</dbReference>
<dbReference type="PANTHER" id="PTHR33414">
    <property type="entry name" value="PROTEIN PLASTID MOVEMENT IMPAIRED 1-RELATED 1"/>
    <property type="match status" value="1"/>
</dbReference>
<accession>A0A6P4A8S1</accession>
<proteinExistence type="predicted"/>
<evidence type="ECO:0000313" key="3">
    <source>
        <dbReference type="Proteomes" id="UP001652623"/>
    </source>
</evidence>
<feature type="region of interest" description="Disordered" evidence="1">
    <location>
        <begin position="1"/>
        <end position="21"/>
    </location>
</feature>
<evidence type="ECO:0000259" key="2">
    <source>
        <dbReference type="PROSITE" id="PS51840"/>
    </source>
</evidence>
<feature type="compositionally biased region" description="Basic and acidic residues" evidence="1">
    <location>
        <begin position="1"/>
        <end position="10"/>
    </location>
</feature>
<dbReference type="Proteomes" id="UP001652623">
    <property type="component" value="Chromosome 5"/>
</dbReference>
<keyword evidence="3" id="KW-1185">Reference proteome</keyword>
<dbReference type="InterPro" id="IPR019448">
    <property type="entry name" value="NT-C2"/>
</dbReference>
<dbReference type="Pfam" id="PF10358">
    <property type="entry name" value="NT-C2"/>
    <property type="match status" value="1"/>
</dbReference>
<dbReference type="Pfam" id="PF21745">
    <property type="entry name" value="PMI1_PMIR1-2_C"/>
    <property type="match status" value="1"/>
</dbReference>
<sequence length="1153" mass="129051">MMLGKIESENRNSSGNSNSGQLLRDIEEISKALYLHKTPSKALVSSSSSDVRSKSTGKIRLSESKSISNPTLLRKEELLHKDKKLSSLWSWKKPLKALSHIGNQKLDCFFCLHVHSIEGLPANFDSFSLRVHWKRKNEVLSTGSSRVLRGMVEFEETLVHQCSVYGSRTGPNHSMKYDSKLCLIYASIIGAPELDIGKQWVDLTSLLPLTWEELEGEKSRGKWTTSFKLSGKAKGASLNVSFGFWVTQDKLVKMSGNLNFSELVNMVQGRSTTKEYDVDLNPSNCNEMIQRVRSIPGSVHNSSTDVKFCHDILLRKGLELSKSITFLYQKLDEGSLCCSEDADSQHMKHVKPEVDRDFVFAEGIEEYDSDITEFTITEVGTEICESVQLASPLNQCTGRTNDESAIEVINADEIIQDCDIDVDKEPIFISKDGSFDDFEFKVMMDNSKHETNSICTENLTLEEVEPAFNGQSISGSAEVDISVSTKEYIEQENHIEMKSNDKANKPLKRSLSLDDADESVASEFLNMLGMEHDSFDMRSDGDPESPRECLLRQFEKEALASGNFLFDFDADEEQSDFACTVTPKCGFMDYSEDSNLSLILHATEEEDKRVSELLKRRNAKILEDLETEALMQEWGLNEKDFQNSPRSFSGGFGSPIELLPEEPCQLPPLEEGFGPSVQMKHGGFLRSMNPLIFRNAKNGGNLVFQVSSPVVLPAKMGYNVMEILQHLALVGAEKMYMQINKLMPLEDITGKTIKQVSQNAAPDKMASDRQALLGHNSYGWRKGVEDFSPGWNSKNMRSDLVGYEKQMKFVVSLEELAPFALGKVEGLSIEGLRIQSRMSEEKPPSSIHPQFIETMSTSEGRRTNLGQFLSLEDVGGSQVCAVRDSGSNNDGLIDLSITLDEWLRLDAGNFGLEDHNNEHVLKILAAHRAKCLDLVGRRATEDVNQHKSCDKKCGLLGNNLTVALTMQLRDPLRNFEPVGLPMLLLIQVQRVFVSQMEKGHGMMLKHSQEKENDNPLSEELSGSKDEETDEGDEEDTPLFQVSEIHIASVNTVPGNRQLWGTTAQRQSGSRWLLSSGMGKNPSYVFSKSKAIARSSPHVAESDDILWSISSNVHEQGDNKRDLTIPHTRNPDIIFPSEIIRPHETSTFQNRRQL</sequence>
<feature type="compositionally biased region" description="Acidic residues" evidence="1">
    <location>
        <begin position="1026"/>
        <end position="1035"/>
    </location>
</feature>
<dbReference type="InParanoid" id="A0A6P4A8S1"/>
<gene>
    <name evidence="4" type="primary">LOC107420123</name>
</gene>
<reference evidence="4" key="1">
    <citation type="submission" date="2025-08" db="UniProtKB">
        <authorList>
            <consortium name="RefSeq"/>
        </authorList>
    </citation>
    <scope>IDENTIFICATION</scope>
    <source>
        <tissue evidence="4">Seedling</tissue>
    </source>
</reference>